<dbReference type="Pfam" id="PF13193">
    <property type="entry name" value="AMP-binding_C"/>
    <property type="match status" value="1"/>
</dbReference>
<dbReference type="AlphaFoldDB" id="A0AAE9YDV0"/>
<dbReference type="Proteomes" id="UP001216390">
    <property type="component" value="Chromosome"/>
</dbReference>
<proteinExistence type="predicted"/>
<gene>
    <name evidence="3" type="ORF">PO878_09780</name>
</gene>
<sequence>MAGTWNLADLFEAVVDRVGPREAVVSGVQRLTYDQLDGRANRVAHVLARHGVGPGDRVGLSVRNGHEHLAALLGAYKLRAVPFNVNYRYTADEMAYLFADARPRVVLHGPDVGPAVDQAVAARHAAGDTLVALPGRGPSHEGLLAASSPVRPDVPGRSGGDRYLLYTGGTTGMPKGVEWRHEDIVFAALGAGSGAPILTPDGPAATSPAQMAARADDGRTRTLPASPLIHGTAQWVALATLLAGGTVLTLPSSTFVAGELWDLAQAERASLVVIVGDAFARPLADALAEHPGRWDLGDLVAVVSGGAVLSPAVRTQLAAQLPWVAVVDGYGTSETGGQGNAVSWPGQSPAAHTRFPLDDHTALLDEEGSPLVPGIHTGRIGRLARRGHIPLGYRNDPERTAATFPVIEGERWAVPGDLGRMEDDGTVTLLGRGASSINTGGEKVFPDEVEAALKAHPAVFDAAVVGVPDERWGERVVAVVAARQGAAPTFEELDAHCRERLAAFKVPRRVVPVAVVRRLPSGKTDHAWVRDVARRDALATPAP</sequence>
<dbReference type="GO" id="GO:0016878">
    <property type="term" value="F:acid-thiol ligase activity"/>
    <property type="evidence" value="ECO:0007669"/>
    <property type="project" value="UniProtKB-ARBA"/>
</dbReference>
<name>A0AAE9YDV0_9ACTN</name>
<reference evidence="3" key="1">
    <citation type="submission" date="2023-01" db="EMBL/GenBank/DDBJ databases">
        <title>The diversity of Class Acidimicrobiia in South China Sea sediment environments and the proposal of Iamia marina sp. nov., a novel species of the genus Iamia.</title>
        <authorList>
            <person name="He Y."/>
            <person name="Tian X."/>
        </authorList>
    </citation>
    <scope>NUCLEOTIDE SEQUENCE</scope>
    <source>
        <strain evidence="3">DSM 19957</strain>
    </source>
</reference>
<dbReference type="PANTHER" id="PTHR43767">
    <property type="entry name" value="LONG-CHAIN-FATTY-ACID--COA LIGASE"/>
    <property type="match status" value="1"/>
</dbReference>
<dbReference type="NCBIfam" id="NF005863">
    <property type="entry name" value="PRK07798.1"/>
    <property type="match status" value="1"/>
</dbReference>
<dbReference type="Gene3D" id="3.30.300.30">
    <property type="match status" value="1"/>
</dbReference>
<dbReference type="InterPro" id="IPR000873">
    <property type="entry name" value="AMP-dep_synth/lig_dom"/>
</dbReference>
<dbReference type="EMBL" id="CP116942">
    <property type="protein sequence ID" value="WCO69014.1"/>
    <property type="molecule type" value="Genomic_DNA"/>
</dbReference>
<dbReference type="SUPFAM" id="SSF56801">
    <property type="entry name" value="Acetyl-CoA synthetase-like"/>
    <property type="match status" value="1"/>
</dbReference>
<dbReference type="InterPro" id="IPR045851">
    <property type="entry name" value="AMP-bd_C_sf"/>
</dbReference>
<feature type="domain" description="AMP-binding enzyme C-terminal" evidence="2">
    <location>
        <begin position="448"/>
        <end position="523"/>
    </location>
</feature>
<dbReference type="InterPro" id="IPR020845">
    <property type="entry name" value="AMP-binding_CS"/>
</dbReference>
<dbReference type="PANTHER" id="PTHR43767:SF1">
    <property type="entry name" value="NONRIBOSOMAL PEPTIDE SYNTHASE PES1 (EUROFUNG)-RELATED"/>
    <property type="match status" value="1"/>
</dbReference>
<dbReference type="RefSeq" id="WP_272738528.1">
    <property type="nucleotide sequence ID" value="NZ_CP116942.1"/>
</dbReference>
<evidence type="ECO:0000313" key="3">
    <source>
        <dbReference type="EMBL" id="WCO69014.1"/>
    </source>
</evidence>
<dbReference type="InterPro" id="IPR050237">
    <property type="entry name" value="ATP-dep_AMP-bd_enzyme"/>
</dbReference>
<evidence type="ECO:0000259" key="1">
    <source>
        <dbReference type="Pfam" id="PF00501"/>
    </source>
</evidence>
<dbReference type="KEGG" id="ima:PO878_09780"/>
<feature type="domain" description="AMP-dependent synthetase/ligase" evidence="1">
    <location>
        <begin position="11"/>
        <end position="383"/>
    </location>
</feature>
<evidence type="ECO:0000313" key="4">
    <source>
        <dbReference type="Proteomes" id="UP001216390"/>
    </source>
</evidence>
<organism evidence="3 4">
    <name type="scientific">Iamia majanohamensis</name>
    <dbReference type="NCBI Taxonomy" id="467976"/>
    <lineage>
        <taxon>Bacteria</taxon>
        <taxon>Bacillati</taxon>
        <taxon>Actinomycetota</taxon>
        <taxon>Acidimicrobiia</taxon>
        <taxon>Acidimicrobiales</taxon>
        <taxon>Iamiaceae</taxon>
        <taxon>Iamia</taxon>
    </lineage>
</organism>
<dbReference type="Gene3D" id="3.40.50.12780">
    <property type="entry name" value="N-terminal domain of ligase-like"/>
    <property type="match status" value="1"/>
</dbReference>
<dbReference type="InterPro" id="IPR025110">
    <property type="entry name" value="AMP-bd_C"/>
</dbReference>
<dbReference type="PROSITE" id="PS00455">
    <property type="entry name" value="AMP_BINDING"/>
    <property type="match status" value="1"/>
</dbReference>
<accession>A0AAE9YDV0</accession>
<evidence type="ECO:0000259" key="2">
    <source>
        <dbReference type="Pfam" id="PF13193"/>
    </source>
</evidence>
<keyword evidence="4" id="KW-1185">Reference proteome</keyword>
<protein>
    <submittedName>
        <fullName evidence="3">AMP-binding protein</fullName>
    </submittedName>
</protein>
<dbReference type="InterPro" id="IPR042099">
    <property type="entry name" value="ANL_N_sf"/>
</dbReference>
<dbReference type="Pfam" id="PF00501">
    <property type="entry name" value="AMP-binding"/>
    <property type="match status" value="1"/>
</dbReference>